<dbReference type="Pfam" id="PF00672">
    <property type="entry name" value="HAMP"/>
    <property type="match status" value="1"/>
</dbReference>
<feature type="transmembrane region" description="Helical" evidence="6">
    <location>
        <begin position="182"/>
        <end position="200"/>
    </location>
</feature>
<dbReference type="InterPro" id="IPR007891">
    <property type="entry name" value="CHASE3"/>
</dbReference>
<feature type="domain" description="Methyl-accepting transducer" evidence="7">
    <location>
        <begin position="261"/>
        <end position="490"/>
    </location>
</feature>
<dbReference type="PROSITE" id="PS50885">
    <property type="entry name" value="HAMP"/>
    <property type="match status" value="1"/>
</dbReference>
<accession>A0ABT0YDB7</accession>
<dbReference type="PRINTS" id="PR00260">
    <property type="entry name" value="CHEMTRNSDUCR"/>
</dbReference>
<evidence type="ECO:0000313" key="10">
    <source>
        <dbReference type="Proteomes" id="UP001523216"/>
    </source>
</evidence>
<evidence type="ECO:0000313" key="9">
    <source>
        <dbReference type="EMBL" id="MCM4083750.1"/>
    </source>
</evidence>
<proteinExistence type="inferred from homology"/>
<dbReference type="Pfam" id="PF00015">
    <property type="entry name" value="MCPsignal"/>
    <property type="match status" value="1"/>
</dbReference>
<dbReference type="RefSeq" id="WP_251803496.1">
    <property type="nucleotide sequence ID" value="NZ_JAMQOL010000065.1"/>
</dbReference>
<dbReference type="Pfam" id="PF05227">
    <property type="entry name" value="CHASE3"/>
    <property type="match status" value="1"/>
</dbReference>
<dbReference type="SMART" id="SM00283">
    <property type="entry name" value="MA"/>
    <property type="match status" value="1"/>
</dbReference>
<evidence type="ECO:0000256" key="1">
    <source>
        <dbReference type="ARBA" id="ARBA00022692"/>
    </source>
</evidence>
<sequence>MNARLIGAFVVPLVVLCVVGVLAYRNTNTLEDTTRQVDHTYEVLDALDGITQLLKDAETGQRGFLITGADAYLEPYDNASSATAGAVDAVAALTADNASQQERIAALRPLITAKFAEMQETIDLRRAKGFEAARAAVLTNKGKTVMDQIRSLLDEMSAAESSLLAVRGKLTADTASGSRTTILVGVGVAALLVLVLAYFVSRSIQRPLSALTDRLREIADGEGDLTQRVDAAARDEFGTLGAVFNRFVDKLAAIIRQIGDQATSLAAASEQLSTGTQQIAGSAEHSSREIGGVAGASTTMSGALTTVAAGAEEMGASIREIASNASDASRAGAEAVRVAQEATRTVATLGESSAEISNVIKLITAIAEQTNLLALNATIEAARAGDAGKGFAVVASEVKDLAQETARATGDISQRVTDIQNSATATAEAITQMSGIVLQVNDYQTTIASAVEEQTATTAEMARNINDASNGSQEISTSVTSVSAAAVQTSNAIVNTRSSVAEVAKMSSTLHQLVNQFKY</sequence>
<dbReference type="CDD" id="cd19410">
    <property type="entry name" value="HK9-like_sensor"/>
    <property type="match status" value="1"/>
</dbReference>
<keyword evidence="10" id="KW-1185">Reference proteome</keyword>
<dbReference type="Gene3D" id="1.10.287.950">
    <property type="entry name" value="Methyl-accepting chemotaxis protein"/>
    <property type="match status" value="1"/>
</dbReference>
<comment type="similarity">
    <text evidence="4">Belongs to the methyl-accepting chemotaxis (MCP) protein family.</text>
</comment>
<dbReference type="SMART" id="SM00304">
    <property type="entry name" value="HAMP"/>
    <property type="match status" value="1"/>
</dbReference>
<keyword evidence="6" id="KW-0472">Membrane</keyword>
<dbReference type="Proteomes" id="UP001523216">
    <property type="component" value="Unassembled WGS sequence"/>
</dbReference>
<evidence type="ECO:0000256" key="2">
    <source>
        <dbReference type="ARBA" id="ARBA00022989"/>
    </source>
</evidence>
<feature type="domain" description="HAMP" evidence="8">
    <location>
        <begin position="202"/>
        <end position="256"/>
    </location>
</feature>
<protein>
    <submittedName>
        <fullName evidence="9">Methyl-accepting chemotaxis protein</fullName>
    </submittedName>
</protein>
<evidence type="ECO:0000256" key="4">
    <source>
        <dbReference type="ARBA" id="ARBA00029447"/>
    </source>
</evidence>
<dbReference type="InterPro" id="IPR004089">
    <property type="entry name" value="MCPsignal_dom"/>
</dbReference>
<reference evidence="9 10" key="1">
    <citation type="submission" date="2022-06" db="EMBL/GenBank/DDBJ databases">
        <title>Actinoplanes abujensis sp. nov., isolated from Nigerian arid soil.</title>
        <authorList>
            <person name="Ding P."/>
        </authorList>
    </citation>
    <scope>NUCLEOTIDE SEQUENCE [LARGE SCALE GENOMIC DNA]</scope>
    <source>
        <strain evidence="10">TRM88002</strain>
    </source>
</reference>
<gene>
    <name evidence="9" type="ORF">LXN57_39995</name>
</gene>
<evidence type="ECO:0000256" key="5">
    <source>
        <dbReference type="PROSITE-ProRule" id="PRU00284"/>
    </source>
</evidence>
<dbReference type="PANTHER" id="PTHR32089:SF112">
    <property type="entry name" value="LYSOZYME-LIKE PROTEIN-RELATED"/>
    <property type="match status" value="1"/>
</dbReference>
<name>A0ABT0YDB7_9ACTN</name>
<evidence type="ECO:0000256" key="6">
    <source>
        <dbReference type="SAM" id="Phobius"/>
    </source>
</evidence>
<keyword evidence="2 6" id="KW-1133">Transmembrane helix</keyword>
<dbReference type="CDD" id="cd06225">
    <property type="entry name" value="HAMP"/>
    <property type="match status" value="1"/>
</dbReference>
<dbReference type="InterPro" id="IPR003660">
    <property type="entry name" value="HAMP_dom"/>
</dbReference>
<evidence type="ECO:0000256" key="3">
    <source>
        <dbReference type="ARBA" id="ARBA00023224"/>
    </source>
</evidence>
<keyword evidence="1 6" id="KW-0812">Transmembrane</keyword>
<evidence type="ECO:0000259" key="7">
    <source>
        <dbReference type="PROSITE" id="PS50111"/>
    </source>
</evidence>
<dbReference type="EMBL" id="JAMQOL010000065">
    <property type="protein sequence ID" value="MCM4083750.1"/>
    <property type="molecule type" value="Genomic_DNA"/>
</dbReference>
<dbReference type="PANTHER" id="PTHR32089">
    <property type="entry name" value="METHYL-ACCEPTING CHEMOTAXIS PROTEIN MCPB"/>
    <property type="match status" value="1"/>
</dbReference>
<keyword evidence="3 5" id="KW-0807">Transducer</keyword>
<dbReference type="InterPro" id="IPR004090">
    <property type="entry name" value="Chemotax_Me-accpt_rcpt"/>
</dbReference>
<evidence type="ECO:0000259" key="8">
    <source>
        <dbReference type="PROSITE" id="PS50885"/>
    </source>
</evidence>
<comment type="caution">
    <text evidence="9">The sequence shown here is derived from an EMBL/GenBank/DDBJ whole genome shotgun (WGS) entry which is preliminary data.</text>
</comment>
<dbReference type="SUPFAM" id="SSF58104">
    <property type="entry name" value="Methyl-accepting chemotaxis protein (MCP) signaling domain"/>
    <property type="match status" value="1"/>
</dbReference>
<organism evidence="9 10">
    <name type="scientific">Paractinoplanes hotanensis</name>
    <dbReference type="NCBI Taxonomy" id="2906497"/>
    <lineage>
        <taxon>Bacteria</taxon>
        <taxon>Bacillati</taxon>
        <taxon>Actinomycetota</taxon>
        <taxon>Actinomycetes</taxon>
        <taxon>Micromonosporales</taxon>
        <taxon>Micromonosporaceae</taxon>
        <taxon>Paractinoplanes</taxon>
    </lineage>
</organism>
<dbReference type="PROSITE" id="PS50111">
    <property type="entry name" value="CHEMOTAXIS_TRANSDUC_2"/>
    <property type="match status" value="1"/>
</dbReference>